<dbReference type="RefSeq" id="WP_345215658.1">
    <property type="nucleotide sequence ID" value="NZ_BAABGN010000006.1"/>
</dbReference>
<evidence type="ECO:0000256" key="1">
    <source>
        <dbReference type="SAM" id="SignalP"/>
    </source>
</evidence>
<name>A0ABP8L4A8_9MICO</name>
<evidence type="ECO:0000313" key="2">
    <source>
        <dbReference type="EMBL" id="GAA4421830.1"/>
    </source>
</evidence>
<keyword evidence="1" id="KW-0732">Signal</keyword>
<dbReference type="Proteomes" id="UP001500622">
    <property type="component" value="Unassembled WGS sequence"/>
</dbReference>
<gene>
    <name evidence="2" type="ORF">GCM10023169_15250</name>
</gene>
<sequence length="104" mass="10851">MNRDDVTAFCSGLLCANSLPHLATAAAGHQHLTPLGGKTSNRWVNLGWGALNLAGGLALAARPQGGGRRWSGRIVAFDAGAATFALWMAVSEVVMKVNHDVDGR</sequence>
<evidence type="ECO:0000313" key="3">
    <source>
        <dbReference type="Proteomes" id="UP001500622"/>
    </source>
</evidence>
<keyword evidence="3" id="KW-1185">Reference proteome</keyword>
<organism evidence="2 3">
    <name type="scientific">Georgenia halophila</name>
    <dbReference type="NCBI Taxonomy" id="620889"/>
    <lineage>
        <taxon>Bacteria</taxon>
        <taxon>Bacillati</taxon>
        <taxon>Actinomycetota</taxon>
        <taxon>Actinomycetes</taxon>
        <taxon>Micrococcales</taxon>
        <taxon>Bogoriellaceae</taxon>
        <taxon>Georgenia</taxon>
    </lineage>
</organism>
<accession>A0ABP8L4A8</accession>
<feature type="chain" id="PRO_5045275330" evidence="1">
    <location>
        <begin position="26"/>
        <end position="104"/>
    </location>
</feature>
<reference evidence="3" key="1">
    <citation type="journal article" date="2019" name="Int. J. Syst. Evol. Microbiol.">
        <title>The Global Catalogue of Microorganisms (GCM) 10K type strain sequencing project: providing services to taxonomists for standard genome sequencing and annotation.</title>
        <authorList>
            <consortium name="The Broad Institute Genomics Platform"/>
            <consortium name="The Broad Institute Genome Sequencing Center for Infectious Disease"/>
            <person name="Wu L."/>
            <person name="Ma J."/>
        </authorList>
    </citation>
    <scope>NUCLEOTIDE SEQUENCE [LARGE SCALE GENOMIC DNA]</scope>
    <source>
        <strain evidence="3">JCM 17810</strain>
    </source>
</reference>
<feature type="signal peptide" evidence="1">
    <location>
        <begin position="1"/>
        <end position="25"/>
    </location>
</feature>
<protein>
    <submittedName>
        <fullName evidence="2">Uncharacterized protein</fullName>
    </submittedName>
</protein>
<proteinExistence type="predicted"/>
<dbReference type="EMBL" id="BAABGN010000006">
    <property type="protein sequence ID" value="GAA4421830.1"/>
    <property type="molecule type" value="Genomic_DNA"/>
</dbReference>
<comment type="caution">
    <text evidence="2">The sequence shown here is derived from an EMBL/GenBank/DDBJ whole genome shotgun (WGS) entry which is preliminary data.</text>
</comment>